<proteinExistence type="inferred from homology"/>
<evidence type="ECO:0000313" key="5">
    <source>
        <dbReference type="EMBL" id="KAF2225477.1"/>
    </source>
</evidence>
<evidence type="ECO:0000259" key="4">
    <source>
        <dbReference type="PROSITE" id="PS50011"/>
    </source>
</evidence>
<comment type="similarity">
    <text evidence="1">Belongs to the protein kinase superfamily. STE Ser/Thr protein kinase family. STE20 subfamily.</text>
</comment>
<dbReference type="Gene3D" id="1.10.510.10">
    <property type="entry name" value="Transferase(Phosphotransferase) domain 1"/>
    <property type="match status" value="1"/>
</dbReference>
<evidence type="ECO:0000256" key="2">
    <source>
        <dbReference type="ARBA" id="ARBA00022741"/>
    </source>
</evidence>
<dbReference type="Proteomes" id="UP000799538">
    <property type="component" value="Unassembled WGS sequence"/>
</dbReference>
<name>A0A6A6GIJ6_9PEZI</name>
<evidence type="ECO:0000256" key="3">
    <source>
        <dbReference type="ARBA" id="ARBA00022840"/>
    </source>
</evidence>
<dbReference type="InterPro" id="IPR008271">
    <property type="entry name" value="Ser/Thr_kinase_AS"/>
</dbReference>
<dbReference type="PROSITE" id="PS50011">
    <property type="entry name" value="PROTEIN_KINASE_DOM"/>
    <property type="match status" value="1"/>
</dbReference>
<dbReference type="PANTHER" id="PTHR45832">
    <property type="entry name" value="SERINE/THREONINE-PROTEIN KINASE SAMKA-RELATED-RELATED"/>
    <property type="match status" value="1"/>
</dbReference>
<feature type="domain" description="Protein kinase" evidence="4">
    <location>
        <begin position="1"/>
        <end position="304"/>
    </location>
</feature>
<keyword evidence="6" id="KW-1185">Reference proteome</keyword>
<dbReference type="PROSITE" id="PS00108">
    <property type="entry name" value="PROTEIN_KINASE_ST"/>
    <property type="match status" value="1"/>
</dbReference>
<dbReference type="GO" id="GO:0005524">
    <property type="term" value="F:ATP binding"/>
    <property type="evidence" value="ECO:0007669"/>
    <property type="project" value="UniProtKB-KW"/>
</dbReference>
<evidence type="ECO:0000313" key="6">
    <source>
        <dbReference type="Proteomes" id="UP000799538"/>
    </source>
</evidence>
<evidence type="ECO:0000256" key="1">
    <source>
        <dbReference type="ARBA" id="ARBA00008874"/>
    </source>
</evidence>
<keyword evidence="2" id="KW-0547">Nucleotide-binding</keyword>
<organism evidence="5 6">
    <name type="scientific">Elsinoe ampelina</name>
    <dbReference type="NCBI Taxonomy" id="302913"/>
    <lineage>
        <taxon>Eukaryota</taxon>
        <taxon>Fungi</taxon>
        <taxon>Dikarya</taxon>
        <taxon>Ascomycota</taxon>
        <taxon>Pezizomycotina</taxon>
        <taxon>Dothideomycetes</taxon>
        <taxon>Dothideomycetidae</taxon>
        <taxon>Myriangiales</taxon>
        <taxon>Elsinoaceae</taxon>
        <taxon>Elsinoe</taxon>
    </lineage>
</organism>
<dbReference type="InterPro" id="IPR011009">
    <property type="entry name" value="Kinase-like_dom_sf"/>
</dbReference>
<keyword evidence="5" id="KW-0418">Kinase</keyword>
<keyword evidence="5" id="KW-0808">Transferase</keyword>
<dbReference type="AlphaFoldDB" id="A0A6A6GIJ6"/>
<dbReference type="GO" id="GO:0004672">
    <property type="term" value="F:protein kinase activity"/>
    <property type="evidence" value="ECO:0007669"/>
    <property type="project" value="InterPro"/>
</dbReference>
<sequence>MLQLGQVLRGRLGSYVLSSRLQDTVWKATHQRLGTPVIVKNAPEWRIRNERDMLLRFQDRGPFRRLLDEVVVGKNSESALVLRYLDSDILRVCDRRRLTTHEYKSVAKTVLLALDRLHQEGFIHTDIKPNNILVNLDAKGCITDVQLADLEATMHQNREMAMSGTPVGTPIFRSPEATLGISWKQSTDLWSFGTTLISLIYGDGIHIFLPDVPVDHDEYTLRILKRHYEYFGPFPETYLEIATGDQIGVLTWIMKNTPVEAKRPFRLVDPQELAVEDRDFLLKIMKLDPRDRPTARELLKDEWFASSP</sequence>
<keyword evidence="3" id="KW-0067">ATP-binding</keyword>
<dbReference type="OrthoDB" id="5979581at2759"/>
<dbReference type="EMBL" id="ML992503">
    <property type="protein sequence ID" value="KAF2225477.1"/>
    <property type="molecule type" value="Genomic_DNA"/>
</dbReference>
<dbReference type="InterPro" id="IPR051931">
    <property type="entry name" value="PAK3-like"/>
</dbReference>
<protein>
    <submittedName>
        <fullName evidence="5">Kinase-like domain-containing protein</fullName>
    </submittedName>
</protein>
<reference evidence="6" key="1">
    <citation type="journal article" date="2020" name="Stud. Mycol.">
        <title>101 Dothideomycetes genomes: A test case for predicting lifestyles and emergence of pathogens.</title>
        <authorList>
            <person name="Haridas S."/>
            <person name="Albert R."/>
            <person name="Binder M."/>
            <person name="Bloem J."/>
            <person name="LaButti K."/>
            <person name="Salamov A."/>
            <person name="Andreopoulos B."/>
            <person name="Baker S."/>
            <person name="Barry K."/>
            <person name="Bills G."/>
            <person name="Bluhm B."/>
            <person name="Cannon C."/>
            <person name="Castanera R."/>
            <person name="Culley D."/>
            <person name="Daum C."/>
            <person name="Ezra D."/>
            <person name="Gonzalez J."/>
            <person name="Henrissat B."/>
            <person name="Kuo A."/>
            <person name="Liang C."/>
            <person name="Lipzen A."/>
            <person name="Lutzoni F."/>
            <person name="Magnuson J."/>
            <person name="Mondo S."/>
            <person name="Nolan M."/>
            <person name="Ohm R."/>
            <person name="Pangilinan J."/>
            <person name="Park H.-J."/>
            <person name="Ramirez L."/>
            <person name="Alfaro M."/>
            <person name="Sun H."/>
            <person name="Tritt A."/>
            <person name="Yoshinaga Y."/>
            <person name="Zwiers L.-H."/>
            <person name="Turgeon B."/>
            <person name="Goodwin S."/>
            <person name="Spatafora J."/>
            <person name="Crous P."/>
            <person name="Grigoriev I."/>
        </authorList>
    </citation>
    <scope>NUCLEOTIDE SEQUENCE [LARGE SCALE GENOMIC DNA]</scope>
    <source>
        <strain evidence="6">CECT 20119</strain>
    </source>
</reference>
<accession>A0A6A6GIJ6</accession>
<dbReference type="Pfam" id="PF00069">
    <property type="entry name" value="Pkinase"/>
    <property type="match status" value="1"/>
</dbReference>
<dbReference type="SUPFAM" id="SSF56112">
    <property type="entry name" value="Protein kinase-like (PK-like)"/>
    <property type="match status" value="1"/>
</dbReference>
<gene>
    <name evidence="5" type="ORF">BDZ85DRAFT_66958</name>
</gene>
<dbReference type="PANTHER" id="PTHR45832:SF22">
    <property type="entry name" value="SERINE_THREONINE-PROTEIN KINASE SAMKA-RELATED"/>
    <property type="match status" value="1"/>
</dbReference>
<dbReference type="SMART" id="SM00220">
    <property type="entry name" value="S_TKc"/>
    <property type="match status" value="1"/>
</dbReference>
<dbReference type="InterPro" id="IPR000719">
    <property type="entry name" value="Prot_kinase_dom"/>
</dbReference>